<comment type="caution">
    <text evidence="2">The sequence shown here is derived from an EMBL/GenBank/DDBJ whole genome shotgun (WGS) entry which is preliminary data.</text>
</comment>
<dbReference type="Proteomes" id="UP001148614">
    <property type="component" value="Unassembled WGS sequence"/>
</dbReference>
<gene>
    <name evidence="2" type="ORF">NPX13_g6545</name>
</gene>
<evidence type="ECO:0000313" key="3">
    <source>
        <dbReference type="Proteomes" id="UP001148614"/>
    </source>
</evidence>
<feature type="region of interest" description="Disordered" evidence="1">
    <location>
        <begin position="215"/>
        <end position="234"/>
    </location>
</feature>
<dbReference type="VEuPathDB" id="FungiDB:F4678DRAFT_459238"/>
<keyword evidence="3" id="KW-1185">Reference proteome</keyword>
<accession>A0A9W8NCC3</accession>
<name>A0A9W8NCC3_9PEZI</name>
<dbReference type="AlphaFoldDB" id="A0A9W8NCC3"/>
<dbReference type="PANTHER" id="PTHR36847:SF1">
    <property type="entry name" value="AMIDOLIGASE ENZYME"/>
    <property type="match status" value="1"/>
</dbReference>
<proteinExistence type="predicted"/>
<protein>
    <recommendedName>
        <fullName evidence="4">Amidoligase enzyme</fullName>
    </recommendedName>
</protein>
<evidence type="ECO:0000256" key="1">
    <source>
        <dbReference type="SAM" id="MobiDB-lite"/>
    </source>
</evidence>
<dbReference type="InterPro" id="IPR022025">
    <property type="entry name" value="Amidoligase_2"/>
</dbReference>
<dbReference type="EMBL" id="JANPWZ010001172">
    <property type="protein sequence ID" value="KAJ3568082.1"/>
    <property type="molecule type" value="Genomic_DNA"/>
</dbReference>
<reference evidence="2" key="1">
    <citation type="submission" date="2022-07" db="EMBL/GenBank/DDBJ databases">
        <title>Genome Sequence of Xylaria arbuscula.</title>
        <authorList>
            <person name="Buettner E."/>
        </authorList>
    </citation>
    <scope>NUCLEOTIDE SEQUENCE</scope>
    <source>
        <strain evidence="2">VT107</strain>
    </source>
</reference>
<evidence type="ECO:0008006" key="4">
    <source>
        <dbReference type="Google" id="ProtNLM"/>
    </source>
</evidence>
<dbReference type="Pfam" id="PF12224">
    <property type="entry name" value="Amidoligase_2"/>
    <property type="match status" value="1"/>
</dbReference>
<sequence length="537" mass="60671">MFLPNQQTFGVELEFIVFYTTSGIVVPMDNIERYGPVVEIPLPPIPTGRSWGDDTSPDTENLCVRQKVADAISSAGFKAEIPGKAKAPVDWYDAWRVIRDGSLNNDERDYGSLKSTGVEITSPIFSDCEAAFNEIQAVVAVINKSFRTAVPPACGFHVHVGRGGVPLKKRVIQRIGSLLWAAEPFLDTIHATGRLENRYCFCLRTMDDSYMNVDEWDHGPQQEGDDEEEVPHADLSWERVDRKRKRPTCWPSLRRIKSSELAIGHYFWDERLEMRVTQIDLIDRLQKILHAKTIKTAVRLISLYAGRGAYNFGNLRPGPAGDINCRKPTIEFRQASGSLDGDWIVLWSKICLALSGPAVVDSSDDEFFQLIYDCINSESSLSKYNVFDLLFDIGVKSEDLFCLEDRLASGRHEREPLLPFHRPDDRPNGILDETIGVVWEDYHWSKERRGRYYDDSEELDDGHDRWDAPGPVPRNGVSKTTNRVRITANGKWSTVIGGIDKGRKMIKLGVGNGVVIQLSGAYLYNLLEKLNIIQYTL</sequence>
<dbReference type="PANTHER" id="PTHR36847">
    <property type="entry name" value="AMIDOLIGASE ENZYME"/>
    <property type="match status" value="1"/>
</dbReference>
<organism evidence="2 3">
    <name type="scientific">Xylaria arbuscula</name>
    <dbReference type="NCBI Taxonomy" id="114810"/>
    <lineage>
        <taxon>Eukaryota</taxon>
        <taxon>Fungi</taxon>
        <taxon>Dikarya</taxon>
        <taxon>Ascomycota</taxon>
        <taxon>Pezizomycotina</taxon>
        <taxon>Sordariomycetes</taxon>
        <taxon>Xylariomycetidae</taxon>
        <taxon>Xylariales</taxon>
        <taxon>Xylariaceae</taxon>
        <taxon>Xylaria</taxon>
    </lineage>
</organism>
<evidence type="ECO:0000313" key="2">
    <source>
        <dbReference type="EMBL" id="KAJ3568082.1"/>
    </source>
</evidence>